<feature type="transmembrane region" description="Helical" evidence="1">
    <location>
        <begin position="124"/>
        <end position="142"/>
    </location>
</feature>
<reference evidence="3" key="1">
    <citation type="submission" date="2016-08" db="EMBL/GenBank/DDBJ databases">
        <authorList>
            <person name="Varghese N."/>
            <person name="Submissions Spin"/>
        </authorList>
    </citation>
    <scope>NUCLEOTIDE SEQUENCE [LARGE SCALE GENOMIC DNA]</scope>
    <source>
        <strain evidence="3">REICA_082</strain>
    </source>
</reference>
<evidence type="ECO:0000313" key="3">
    <source>
        <dbReference type="Proteomes" id="UP000198975"/>
    </source>
</evidence>
<keyword evidence="1" id="KW-1133">Transmembrane helix</keyword>
<dbReference type="EMBL" id="FMAY01000002">
    <property type="protein sequence ID" value="SCB87589.1"/>
    <property type="molecule type" value="Genomic_DNA"/>
</dbReference>
<evidence type="ECO:0000256" key="1">
    <source>
        <dbReference type="SAM" id="Phobius"/>
    </source>
</evidence>
<accession>A0A1C3ZYY9</accession>
<feature type="transmembrane region" description="Helical" evidence="1">
    <location>
        <begin position="42"/>
        <end position="62"/>
    </location>
</feature>
<keyword evidence="1" id="KW-0812">Transmembrane</keyword>
<dbReference type="RefSeq" id="WP_061498160.1">
    <property type="nucleotide sequence ID" value="NZ_CP115659.1"/>
</dbReference>
<dbReference type="Proteomes" id="UP000198975">
    <property type="component" value="Unassembled WGS sequence"/>
</dbReference>
<name>A0A1C3ZYY9_9ENTR</name>
<gene>
    <name evidence="2" type="ORF">GA0061071_102280</name>
</gene>
<evidence type="ECO:0000313" key="2">
    <source>
        <dbReference type="EMBL" id="SCB87589.1"/>
    </source>
</evidence>
<organism evidence="2 3">
    <name type="scientific">Kosakonia oryzendophytica</name>
    <dbReference type="NCBI Taxonomy" id="1005665"/>
    <lineage>
        <taxon>Bacteria</taxon>
        <taxon>Pseudomonadati</taxon>
        <taxon>Pseudomonadota</taxon>
        <taxon>Gammaproteobacteria</taxon>
        <taxon>Enterobacterales</taxon>
        <taxon>Enterobacteriaceae</taxon>
        <taxon>Kosakonia</taxon>
    </lineage>
</organism>
<sequence length="163" mass="17817">MLQWVTRTVVRFSSIFLCGMLSSVLTVAVIGAQWFASLVGDSVVLAVEVLVTLLALGLVSWLTRRADALARAVGTVRPGSPEEVQADRVLSRFDTAEKAQEFQCLIFLPPAIAGFILLDERLSLYVHGGLLILAIAGALWQSHRLEHLRQLRGYTTGFGRTVP</sequence>
<protein>
    <submittedName>
        <fullName evidence="2">Uncharacterized protein</fullName>
    </submittedName>
</protein>
<keyword evidence="1" id="KW-0472">Membrane</keyword>
<dbReference type="AlphaFoldDB" id="A0A1C3ZYY9"/>
<proteinExistence type="predicted"/>
<feature type="transmembrane region" description="Helical" evidence="1">
    <location>
        <begin position="12"/>
        <end position="36"/>
    </location>
</feature>
<keyword evidence="3" id="KW-1185">Reference proteome</keyword>
<dbReference type="OrthoDB" id="6630112at2"/>